<evidence type="ECO:0000313" key="6">
    <source>
        <dbReference type="EMBL" id="KNC78928.1"/>
    </source>
</evidence>
<dbReference type="RefSeq" id="XP_014152830.1">
    <property type="nucleotide sequence ID" value="XM_014297355.1"/>
</dbReference>
<accession>A0A0L0FSH5</accession>
<dbReference type="Pfam" id="PF04828">
    <property type="entry name" value="GFA"/>
    <property type="match status" value="1"/>
</dbReference>
<keyword evidence="7" id="KW-1185">Reference proteome</keyword>
<organism evidence="6 7">
    <name type="scientific">Sphaeroforma arctica JP610</name>
    <dbReference type="NCBI Taxonomy" id="667725"/>
    <lineage>
        <taxon>Eukaryota</taxon>
        <taxon>Ichthyosporea</taxon>
        <taxon>Ichthyophonida</taxon>
        <taxon>Sphaeroforma</taxon>
    </lineage>
</organism>
<evidence type="ECO:0000313" key="7">
    <source>
        <dbReference type="Proteomes" id="UP000054560"/>
    </source>
</evidence>
<evidence type="ECO:0000256" key="4">
    <source>
        <dbReference type="ARBA" id="ARBA00023239"/>
    </source>
</evidence>
<evidence type="ECO:0000256" key="2">
    <source>
        <dbReference type="ARBA" id="ARBA00022723"/>
    </source>
</evidence>
<sequence length="137" mass="14493">MSASGTYVCLCNAVGFELTGEPALACYCHCNTCRVYGGAPARVGAYSPEQFKLTKGSANLISYESGPGKIRNSCKTCGSMIYHILPNGLAVPPLGGVKWASDGVPVVPTMHIWYGDKGLEEANDDFIKYDGFPAGFA</sequence>
<proteinExistence type="inferred from homology"/>
<dbReference type="PANTHER" id="PTHR33337:SF40">
    <property type="entry name" value="CENP-V_GFA DOMAIN-CONTAINING PROTEIN-RELATED"/>
    <property type="match status" value="1"/>
</dbReference>
<evidence type="ECO:0000256" key="1">
    <source>
        <dbReference type="ARBA" id="ARBA00005495"/>
    </source>
</evidence>
<dbReference type="eggNOG" id="ENOG502S5AR">
    <property type="taxonomic scope" value="Eukaryota"/>
</dbReference>
<dbReference type="GO" id="GO:0046872">
    <property type="term" value="F:metal ion binding"/>
    <property type="evidence" value="ECO:0007669"/>
    <property type="project" value="UniProtKB-KW"/>
</dbReference>
<keyword evidence="2" id="KW-0479">Metal-binding</keyword>
<evidence type="ECO:0000256" key="3">
    <source>
        <dbReference type="ARBA" id="ARBA00022833"/>
    </source>
</evidence>
<dbReference type="EMBL" id="KQ242395">
    <property type="protein sequence ID" value="KNC78928.1"/>
    <property type="molecule type" value="Genomic_DNA"/>
</dbReference>
<dbReference type="PANTHER" id="PTHR33337">
    <property type="entry name" value="GFA DOMAIN-CONTAINING PROTEIN"/>
    <property type="match status" value="1"/>
</dbReference>
<protein>
    <recommendedName>
        <fullName evidence="5">CENP-V/GFA domain-containing protein</fullName>
    </recommendedName>
</protein>
<dbReference type="InterPro" id="IPR006913">
    <property type="entry name" value="CENP-V/GFA"/>
</dbReference>
<keyword evidence="4" id="KW-0456">Lyase</keyword>
<gene>
    <name evidence="6" type="ORF">SARC_08662</name>
</gene>
<dbReference type="SUPFAM" id="SSF51316">
    <property type="entry name" value="Mss4-like"/>
    <property type="match status" value="1"/>
</dbReference>
<comment type="similarity">
    <text evidence="1">Belongs to the Gfa family.</text>
</comment>
<dbReference type="Gene3D" id="3.90.1590.10">
    <property type="entry name" value="glutathione-dependent formaldehyde- activating enzyme (gfa)"/>
    <property type="match status" value="1"/>
</dbReference>
<dbReference type="InterPro" id="IPR011057">
    <property type="entry name" value="Mss4-like_sf"/>
</dbReference>
<dbReference type="Proteomes" id="UP000054560">
    <property type="component" value="Unassembled WGS sequence"/>
</dbReference>
<dbReference type="AlphaFoldDB" id="A0A0L0FSH5"/>
<dbReference type="GeneID" id="25909166"/>
<keyword evidence="3" id="KW-0862">Zinc</keyword>
<dbReference type="PROSITE" id="PS51891">
    <property type="entry name" value="CENP_V_GFA"/>
    <property type="match status" value="1"/>
</dbReference>
<reference evidence="6 7" key="1">
    <citation type="submission" date="2011-02" db="EMBL/GenBank/DDBJ databases">
        <title>The Genome Sequence of Sphaeroforma arctica JP610.</title>
        <authorList>
            <consortium name="The Broad Institute Genome Sequencing Platform"/>
            <person name="Russ C."/>
            <person name="Cuomo C."/>
            <person name="Young S.K."/>
            <person name="Zeng Q."/>
            <person name="Gargeya S."/>
            <person name="Alvarado L."/>
            <person name="Berlin A."/>
            <person name="Chapman S.B."/>
            <person name="Chen Z."/>
            <person name="Freedman E."/>
            <person name="Gellesch M."/>
            <person name="Goldberg J."/>
            <person name="Griggs A."/>
            <person name="Gujja S."/>
            <person name="Heilman E."/>
            <person name="Heiman D."/>
            <person name="Howarth C."/>
            <person name="Mehta T."/>
            <person name="Neiman D."/>
            <person name="Pearson M."/>
            <person name="Roberts A."/>
            <person name="Saif S."/>
            <person name="Shea T."/>
            <person name="Shenoy N."/>
            <person name="Sisk P."/>
            <person name="Stolte C."/>
            <person name="Sykes S."/>
            <person name="White J."/>
            <person name="Yandava C."/>
            <person name="Burger G."/>
            <person name="Gray M.W."/>
            <person name="Holland P.W.H."/>
            <person name="King N."/>
            <person name="Lang F.B.F."/>
            <person name="Roger A.J."/>
            <person name="Ruiz-Trillo I."/>
            <person name="Haas B."/>
            <person name="Nusbaum C."/>
            <person name="Birren B."/>
        </authorList>
    </citation>
    <scope>NUCLEOTIDE SEQUENCE [LARGE SCALE GENOMIC DNA]</scope>
    <source>
        <strain evidence="6 7">JP610</strain>
    </source>
</reference>
<name>A0A0L0FSH5_9EUKA</name>
<feature type="domain" description="CENP-V/GFA" evidence="5">
    <location>
        <begin position="3"/>
        <end position="100"/>
    </location>
</feature>
<dbReference type="OrthoDB" id="406544at2759"/>
<dbReference type="GO" id="GO:0016846">
    <property type="term" value="F:carbon-sulfur lyase activity"/>
    <property type="evidence" value="ECO:0007669"/>
    <property type="project" value="InterPro"/>
</dbReference>
<evidence type="ECO:0000259" key="5">
    <source>
        <dbReference type="PROSITE" id="PS51891"/>
    </source>
</evidence>